<organism evidence="5 6">
    <name type="scientific">Pseudokineococcus marinus</name>
    <dbReference type="NCBI Taxonomy" id="351215"/>
    <lineage>
        <taxon>Bacteria</taxon>
        <taxon>Bacillati</taxon>
        <taxon>Actinomycetota</taxon>
        <taxon>Actinomycetes</taxon>
        <taxon>Kineosporiales</taxon>
        <taxon>Kineosporiaceae</taxon>
        <taxon>Pseudokineococcus</taxon>
    </lineage>
</organism>
<comment type="similarity">
    <text evidence="1">Belongs to the ParB family.</text>
</comment>
<dbReference type="Gene3D" id="1.10.10.2830">
    <property type="match status" value="1"/>
</dbReference>
<dbReference type="InterPro" id="IPR004437">
    <property type="entry name" value="ParB/RepB/Spo0J"/>
</dbReference>
<dbReference type="EMBL" id="JABEMA010000004">
    <property type="protein sequence ID" value="NNH21664.1"/>
    <property type="molecule type" value="Genomic_DNA"/>
</dbReference>
<evidence type="ECO:0000313" key="5">
    <source>
        <dbReference type="EMBL" id="NNH21664.1"/>
    </source>
</evidence>
<dbReference type="PANTHER" id="PTHR33375">
    <property type="entry name" value="CHROMOSOME-PARTITIONING PROTEIN PARB-RELATED"/>
    <property type="match status" value="1"/>
</dbReference>
<keyword evidence="6" id="KW-1185">Reference proteome</keyword>
<evidence type="ECO:0000256" key="3">
    <source>
        <dbReference type="SAM" id="MobiDB-lite"/>
    </source>
</evidence>
<dbReference type="InterPro" id="IPR050336">
    <property type="entry name" value="Chromosome_partition/occlusion"/>
</dbReference>
<name>A0A849BLZ8_9ACTN</name>
<dbReference type="GO" id="GO:0003677">
    <property type="term" value="F:DNA binding"/>
    <property type="evidence" value="ECO:0007669"/>
    <property type="project" value="InterPro"/>
</dbReference>
<evidence type="ECO:0000256" key="2">
    <source>
        <dbReference type="ARBA" id="ARBA00022829"/>
    </source>
</evidence>
<dbReference type="SUPFAM" id="SSF110849">
    <property type="entry name" value="ParB/Sulfiredoxin"/>
    <property type="match status" value="1"/>
</dbReference>
<protein>
    <submittedName>
        <fullName evidence="5">ParB/RepB/Spo0J family partition protein</fullName>
    </submittedName>
</protein>
<dbReference type="GO" id="GO:0005694">
    <property type="term" value="C:chromosome"/>
    <property type="evidence" value="ECO:0007669"/>
    <property type="project" value="TreeGrafter"/>
</dbReference>
<reference evidence="5 6" key="1">
    <citation type="submission" date="2020-05" db="EMBL/GenBank/DDBJ databases">
        <title>MicrobeNet Type strains.</title>
        <authorList>
            <person name="Nicholson A.C."/>
        </authorList>
    </citation>
    <scope>NUCLEOTIDE SEQUENCE [LARGE SCALE GENOMIC DNA]</scope>
    <source>
        <strain evidence="5 6">JCM 14547</strain>
    </source>
</reference>
<evidence type="ECO:0000256" key="1">
    <source>
        <dbReference type="ARBA" id="ARBA00006295"/>
    </source>
</evidence>
<proteinExistence type="inferred from homology"/>
<dbReference type="InterPro" id="IPR036086">
    <property type="entry name" value="ParB/Sulfiredoxin_sf"/>
</dbReference>
<dbReference type="PANTHER" id="PTHR33375:SF1">
    <property type="entry name" value="CHROMOSOME-PARTITIONING PROTEIN PARB-RELATED"/>
    <property type="match status" value="1"/>
</dbReference>
<sequence length="536" mass="58370">MSTATEPMPIDTAAGARFAVLPVKQLVPHAKNVRVEVGDVSELAASIKAQGVLQPLVVAPAAKKKDRWVVIAGHRRLAGAKVARLTEVPCVVRDDLTEEADQLQAMLVENGHRVDLTPVEEGDAYRALTLDYGVPLKDLAARVGRSQQMVRGRITLATSPESVRTRVIAGQVPLEQAIALAEFEDDDVVRTSLESALGTPSWAWALQVAKDRRVAQRKLRTETKLAERNEWRLLTPQEWVATGGEAEFLEVLATDAMSAARDAVYAAHANEDGEVDQESEAAADEAAGEALTAFERDGHHTCPGHAGVVYEGESFTSVPHVEWVCLQARLHDNATGRQAPADSTEETQPDQAAERARAAEEARARQEQQAAALAAAAKVRRRHLGEHVRGTDDKAARRHLVAQVARTVDTRFGRQPVAWPIADVLGITFPPPRQAPENADYDARQRLREQDAADRRDVVTEALAGWGVLELVGLVSLSQLLDRDEELTSAEPWAWRRATGWLQQVAATGYEWSPVELEFLPEGVLADDAASEDVGS</sequence>
<feature type="region of interest" description="Disordered" evidence="3">
    <location>
        <begin position="335"/>
        <end position="375"/>
    </location>
</feature>
<dbReference type="InterPro" id="IPR041468">
    <property type="entry name" value="HTH_ParB/Spo0J"/>
</dbReference>
<dbReference type="InterPro" id="IPR003115">
    <property type="entry name" value="ParB_N"/>
</dbReference>
<gene>
    <name evidence="5" type="ORF">HLB09_00895</name>
</gene>
<evidence type="ECO:0000313" key="6">
    <source>
        <dbReference type="Proteomes" id="UP000555552"/>
    </source>
</evidence>
<accession>A0A849BLZ8</accession>
<dbReference type="Pfam" id="PF17762">
    <property type="entry name" value="HTH_ParB"/>
    <property type="match status" value="1"/>
</dbReference>
<feature type="compositionally biased region" description="Basic and acidic residues" evidence="3">
    <location>
        <begin position="352"/>
        <end position="366"/>
    </location>
</feature>
<dbReference type="GO" id="GO:0007059">
    <property type="term" value="P:chromosome segregation"/>
    <property type="evidence" value="ECO:0007669"/>
    <property type="project" value="UniProtKB-KW"/>
</dbReference>
<keyword evidence="2" id="KW-0159">Chromosome partition</keyword>
<feature type="domain" description="ParB-like N-terminal" evidence="4">
    <location>
        <begin position="19"/>
        <end position="109"/>
    </location>
</feature>
<comment type="caution">
    <text evidence="5">The sequence shown here is derived from an EMBL/GenBank/DDBJ whole genome shotgun (WGS) entry which is preliminary data.</text>
</comment>
<dbReference type="AlphaFoldDB" id="A0A849BLZ8"/>
<dbReference type="Proteomes" id="UP000555552">
    <property type="component" value="Unassembled WGS sequence"/>
</dbReference>
<dbReference type="Gene3D" id="3.90.1530.10">
    <property type="entry name" value="Conserved hypothetical protein from pyrococcus furiosus pfu- 392566-001, ParB domain"/>
    <property type="match status" value="1"/>
</dbReference>
<dbReference type="Pfam" id="PF02195">
    <property type="entry name" value="ParB_N"/>
    <property type="match status" value="1"/>
</dbReference>
<evidence type="ECO:0000259" key="4">
    <source>
        <dbReference type="SMART" id="SM00470"/>
    </source>
</evidence>
<dbReference type="NCBIfam" id="TIGR00180">
    <property type="entry name" value="parB_part"/>
    <property type="match status" value="1"/>
</dbReference>
<dbReference type="SMART" id="SM00470">
    <property type="entry name" value="ParB"/>
    <property type="match status" value="1"/>
</dbReference>
<dbReference type="RefSeq" id="WP_171201532.1">
    <property type="nucleotide sequence ID" value="NZ_BAAANP010000006.1"/>
</dbReference>